<sequence>MFSLTYRIHLHVVIAFGLTFIQIPIHEARPMVAGEGRRWPVPSPATGGPRRRRPEADHRRAVPSPSLPSPLSRNRGSGWGWDGAGAVRQPTARLALAPAVSYPAQCAGARTALGPWHIVPDRVLGLFGAFWSPFFEPFSALWSSRLR</sequence>
<keyword evidence="4" id="KW-1185">Reference proteome</keyword>
<dbReference type="Proteomes" id="UP000652761">
    <property type="component" value="Unassembled WGS sequence"/>
</dbReference>
<accession>A0A843XFY7</accession>
<proteinExistence type="predicted"/>
<evidence type="ECO:0000313" key="3">
    <source>
        <dbReference type="EMBL" id="MQM18434.1"/>
    </source>
</evidence>
<protein>
    <submittedName>
        <fullName evidence="3">Uncharacterized protein</fullName>
    </submittedName>
</protein>
<gene>
    <name evidence="3" type="ORF">Taro_051426</name>
</gene>
<name>A0A843XFY7_COLES</name>
<evidence type="ECO:0000256" key="1">
    <source>
        <dbReference type="SAM" id="MobiDB-lite"/>
    </source>
</evidence>
<dbReference type="EMBL" id="NMUH01008196">
    <property type="protein sequence ID" value="MQM18434.1"/>
    <property type="molecule type" value="Genomic_DNA"/>
</dbReference>
<evidence type="ECO:0000313" key="4">
    <source>
        <dbReference type="Proteomes" id="UP000652761"/>
    </source>
</evidence>
<keyword evidence="2" id="KW-0732">Signal</keyword>
<dbReference type="AlphaFoldDB" id="A0A843XFY7"/>
<reference evidence="3" key="1">
    <citation type="submission" date="2017-07" db="EMBL/GenBank/DDBJ databases">
        <title>Taro Niue Genome Assembly and Annotation.</title>
        <authorList>
            <person name="Atibalentja N."/>
            <person name="Keating K."/>
            <person name="Fields C.J."/>
        </authorList>
    </citation>
    <scope>NUCLEOTIDE SEQUENCE</scope>
    <source>
        <strain evidence="3">Niue_2</strain>
        <tissue evidence="3">Leaf</tissue>
    </source>
</reference>
<evidence type="ECO:0000256" key="2">
    <source>
        <dbReference type="SAM" id="SignalP"/>
    </source>
</evidence>
<comment type="caution">
    <text evidence="3">The sequence shown here is derived from an EMBL/GenBank/DDBJ whole genome shotgun (WGS) entry which is preliminary data.</text>
</comment>
<feature type="chain" id="PRO_5032496543" evidence="2">
    <location>
        <begin position="29"/>
        <end position="147"/>
    </location>
</feature>
<feature type="signal peptide" evidence="2">
    <location>
        <begin position="1"/>
        <end position="28"/>
    </location>
</feature>
<feature type="region of interest" description="Disordered" evidence="1">
    <location>
        <begin position="35"/>
        <end position="76"/>
    </location>
</feature>
<feature type="non-terminal residue" evidence="3">
    <location>
        <position position="1"/>
    </location>
</feature>
<organism evidence="3 4">
    <name type="scientific">Colocasia esculenta</name>
    <name type="common">Wild taro</name>
    <name type="synonym">Arum esculentum</name>
    <dbReference type="NCBI Taxonomy" id="4460"/>
    <lineage>
        <taxon>Eukaryota</taxon>
        <taxon>Viridiplantae</taxon>
        <taxon>Streptophyta</taxon>
        <taxon>Embryophyta</taxon>
        <taxon>Tracheophyta</taxon>
        <taxon>Spermatophyta</taxon>
        <taxon>Magnoliopsida</taxon>
        <taxon>Liliopsida</taxon>
        <taxon>Araceae</taxon>
        <taxon>Aroideae</taxon>
        <taxon>Colocasieae</taxon>
        <taxon>Colocasia</taxon>
    </lineage>
</organism>